<evidence type="ECO:0000313" key="2">
    <source>
        <dbReference type="EMBL" id="KAG6402195.1"/>
    </source>
</evidence>
<feature type="region of interest" description="Disordered" evidence="1">
    <location>
        <begin position="779"/>
        <end position="800"/>
    </location>
</feature>
<feature type="compositionally biased region" description="Polar residues" evidence="1">
    <location>
        <begin position="181"/>
        <end position="191"/>
    </location>
</feature>
<feature type="compositionally biased region" description="Basic and acidic residues" evidence="1">
    <location>
        <begin position="1166"/>
        <end position="1177"/>
    </location>
</feature>
<feature type="compositionally biased region" description="Basic and acidic residues" evidence="1">
    <location>
        <begin position="259"/>
        <end position="279"/>
    </location>
</feature>
<feature type="region of interest" description="Disordered" evidence="1">
    <location>
        <begin position="259"/>
        <end position="378"/>
    </location>
</feature>
<evidence type="ECO:0000313" key="3">
    <source>
        <dbReference type="Proteomes" id="UP000298416"/>
    </source>
</evidence>
<name>A0A8X8WUL9_SALSN</name>
<comment type="caution">
    <text evidence="2">The sequence shown here is derived from an EMBL/GenBank/DDBJ whole genome shotgun (WGS) entry which is preliminary data.</text>
</comment>
<dbReference type="EMBL" id="PNBA02000014">
    <property type="protein sequence ID" value="KAG6402195.1"/>
    <property type="molecule type" value="Genomic_DNA"/>
</dbReference>
<feature type="region of interest" description="Disordered" evidence="1">
    <location>
        <begin position="404"/>
        <end position="687"/>
    </location>
</feature>
<reference evidence="2" key="1">
    <citation type="submission" date="2018-01" db="EMBL/GenBank/DDBJ databases">
        <authorList>
            <person name="Mao J.F."/>
        </authorList>
    </citation>
    <scope>NUCLEOTIDE SEQUENCE</scope>
    <source>
        <strain evidence="2">Huo1</strain>
        <tissue evidence="2">Leaf</tissue>
    </source>
</reference>
<feature type="compositionally biased region" description="Polar residues" evidence="1">
    <location>
        <begin position="342"/>
        <end position="358"/>
    </location>
</feature>
<dbReference type="PANTHER" id="PTHR31115">
    <property type="entry name" value="OS05G0107300 PROTEIN"/>
    <property type="match status" value="1"/>
</dbReference>
<feature type="compositionally biased region" description="Polar residues" evidence="1">
    <location>
        <begin position="48"/>
        <end position="66"/>
    </location>
</feature>
<dbReference type="PANTHER" id="PTHR31115:SF2">
    <property type="entry name" value="OS05G0107300 PROTEIN"/>
    <property type="match status" value="1"/>
</dbReference>
<feature type="compositionally biased region" description="Polar residues" evidence="1">
    <location>
        <begin position="419"/>
        <end position="460"/>
    </location>
</feature>
<accession>A0A8X8WUL9</accession>
<feature type="compositionally biased region" description="Basic and acidic residues" evidence="1">
    <location>
        <begin position="361"/>
        <end position="370"/>
    </location>
</feature>
<feature type="compositionally biased region" description="Low complexity" evidence="1">
    <location>
        <begin position="322"/>
        <end position="337"/>
    </location>
</feature>
<reference evidence="2" key="2">
    <citation type="submission" date="2020-08" db="EMBL/GenBank/DDBJ databases">
        <title>Plant Genome Project.</title>
        <authorList>
            <person name="Zhang R.-G."/>
        </authorList>
    </citation>
    <scope>NUCLEOTIDE SEQUENCE</scope>
    <source>
        <strain evidence="2">Huo1</strain>
        <tissue evidence="2">Leaf</tissue>
    </source>
</reference>
<feature type="region of interest" description="Disordered" evidence="1">
    <location>
        <begin position="181"/>
        <end position="201"/>
    </location>
</feature>
<feature type="region of interest" description="Disordered" evidence="1">
    <location>
        <begin position="1164"/>
        <end position="1209"/>
    </location>
</feature>
<feature type="compositionally biased region" description="Polar residues" evidence="1">
    <location>
        <begin position="518"/>
        <end position="551"/>
    </location>
</feature>
<feature type="compositionally biased region" description="Polar residues" evidence="1">
    <location>
        <begin position="10"/>
        <end position="37"/>
    </location>
</feature>
<feature type="compositionally biased region" description="Basic and acidic residues" evidence="1">
    <location>
        <begin position="600"/>
        <end position="610"/>
    </location>
</feature>
<proteinExistence type="predicted"/>
<feature type="compositionally biased region" description="Polar residues" evidence="1">
    <location>
        <begin position="469"/>
        <end position="484"/>
    </location>
</feature>
<feature type="region of interest" description="Disordered" evidence="1">
    <location>
        <begin position="1"/>
        <end position="66"/>
    </location>
</feature>
<keyword evidence="3" id="KW-1185">Reference proteome</keyword>
<gene>
    <name evidence="2" type="ORF">SASPL_139070</name>
</gene>
<organism evidence="2">
    <name type="scientific">Salvia splendens</name>
    <name type="common">Scarlet sage</name>
    <dbReference type="NCBI Taxonomy" id="180675"/>
    <lineage>
        <taxon>Eukaryota</taxon>
        <taxon>Viridiplantae</taxon>
        <taxon>Streptophyta</taxon>
        <taxon>Embryophyta</taxon>
        <taxon>Tracheophyta</taxon>
        <taxon>Spermatophyta</taxon>
        <taxon>Magnoliopsida</taxon>
        <taxon>eudicotyledons</taxon>
        <taxon>Gunneridae</taxon>
        <taxon>Pentapetalae</taxon>
        <taxon>asterids</taxon>
        <taxon>lamiids</taxon>
        <taxon>Lamiales</taxon>
        <taxon>Lamiaceae</taxon>
        <taxon>Nepetoideae</taxon>
        <taxon>Mentheae</taxon>
        <taxon>Salviinae</taxon>
        <taxon>Salvia</taxon>
        <taxon>Salvia subgen. Calosphace</taxon>
        <taxon>core Calosphace</taxon>
    </lineage>
</organism>
<evidence type="ECO:0000256" key="1">
    <source>
        <dbReference type="SAM" id="MobiDB-lite"/>
    </source>
</evidence>
<protein>
    <submittedName>
        <fullName evidence="2">Uncharacterized protein</fullName>
    </submittedName>
</protein>
<dbReference type="Proteomes" id="UP000298416">
    <property type="component" value="Unassembled WGS sequence"/>
</dbReference>
<sequence length="1319" mass="143196">MAGNARFDLTSASPDSGFSGNFQNGQRGYSASSLDRSTSFRDGIEGRNFSSGKANSRGSATSSGDASTLSQSLTLDPFVIDQKHAQFSDVRRVLGFVGSSSEDNSFGSAHIKNPSPTALEELKRLRASVADSSLKASSANAFDVLHHSTYLFNSKIYYVSGSSRAKRLEDNLNKLNKFETMSSKKQQQRNEMPTHERSSGSTLKIGSLMHRSTTEFASQKFDDRPKNGGLNKRLRTSVAETRAECRNNGVLRQPLTVTKERDLLKDRNGDSEMGEEKIRRLPAGGESWDKKMKRKRTFGTAFPRSVDNDGELKRTMHPKLNSESSLQSSDSTQSFRSGVSGGTNKLDSTSQPAGSSARATFKNEQEKSMLSRDGTVGPIKERTLGKLNVSAGFSSRINNREENHSICPSPILKGKASRTPRNGSMVAANSTSTTPRVSGTLESWEQPQALNRTPTISGANNRKRPMPAGSSSPPITQWGGQRPQKSSRTRRTNLIPVPNLDDVQMQAEGGSPSDFSPRLSTGTTSASFPTKSSGSGNQNSKAKAENVSSPARLSESEESGAGQFRTKEKGIGNADVDEKDGSAGPNIGSSTIPIKKNKIMVKEEIGDGVRRQGRSGRISPFSRGSISSTREKLDIVPPSKPLRNARSGSDKNGSKSGRPLKKQLDRKGVSRLGHGGSPDCSGESEDDHEELLAAAKLAWNSSVNACSSAFWKTVESLFGSIGPDEKSYLSDQLKLAEESYTNSHQNSSHGNHVQDESGLEQIAAPESISFGRYRHMNNGTSLKTSSDRRPSVEQSQDSSVFDCADKEKPCEIVTPLYQRVLSALIEEDEIEESEETGYGMPIISVTDPCLLIGADSKHINQRDLCEPLFGVQTPKNGNHIFFSCNGNTDFTMGHGSGDHLSNGDLHQRDSGYVHSEVEVLVKLSRCDYVPEGPQIKNCGVASFRHQYEQMSFEEKLVLELQSIGLFVEAAPALGDKDEVINEEIVQLEKGLHEQIGQKKSYLDKISKVIEEGKDIGRRDPEQVAMDKLVELACKKLLATRGSFATKHGIPKVSKQVALAFARRTLARCQKFQDSGASCFSDLALRDVIFATPPRFNEAELLNGGSLAVANDGTSSDAFNTAVHQSDHSFAKNGPISNRAKRRELLLDDVGGAVFRASSALGIADGAKGKRSERDRNTVAKAGRSSMDGGSKGERKAKSKPKQKTAQLSTSANSFIYKFPDASNPSALESPNGNRRKDVRFMSSGNAPLVSSNEVKESMEFADLPMNDIVRDLGVDPEIGEPQDLNSWLNFDMDDGLQVDNDSIVGLDIPMDDLAELNMF</sequence>